<dbReference type="RefSeq" id="WP_066751241.1">
    <property type="nucleotide sequence ID" value="NZ_LXEN01000115.1"/>
</dbReference>
<dbReference type="AlphaFoldDB" id="A0A198FJP8"/>
<evidence type="ECO:0000256" key="1">
    <source>
        <dbReference type="ARBA" id="ARBA00004651"/>
    </source>
</evidence>
<sequence>MEYYFLVVIKFIIGFTIILVHMNLSGKTQLSQLTPIDFIGNFVLGGIMGGVIYTDAIPLYQYITVFLIGVIFISLLNYISKKFNFFRSVTIGNPIPIIKKGQFIMENITEKKNKIDILNITSRLHAQGIHSFQEISYAQIEPDGQITVVCDGAQMPSLIVMSDGAILGSALEQIEKDETWLKSEMEKQHIEKPEDVFLAEFWDGKVNFILQDGKIKKIKTTVNKAESQPA</sequence>
<dbReference type="EMBL" id="LXEN01000115">
    <property type="protein sequence ID" value="OAT25157.1"/>
    <property type="molecule type" value="Genomic_DNA"/>
</dbReference>
<accession>A0A198FJP8</accession>
<dbReference type="PANTHER" id="PTHR34582">
    <property type="entry name" value="UPF0702 TRANSMEMBRANE PROTEIN YCAP"/>
    <property type="match status" value="1"/>
</dbReference>
<dbReference type="InterPro" id="IPR007353">
    <property type="entry name" value="DUF421"/>
</dbReference>
<keyword evidence="3" id="KW-1003">Cell membrane</keyword>
<feature type="domain" description="YetF C-terminal" evidence="8">
    <location>
        <begin position="81"/>
        <end position="201"/>
    </location>
</feature>
<evidence type="ECO:0000259" key="9">
    <source>
        <dbReference type="Pfam" id="PF20730"/>
    </source>
</evidence>
<reference evidence="10 11" key="1">
    <citation type="submission" date="2016-04" db="EMBL/GenBank/DDBJ databases">
        <title>ATOL: Assembling a taxonomically balanced genome-scale reconstruction of the evolutionary history of the Enterobacteriaceae.</title>
        <authorList>
            <person name="Plunkett G.III."/>
            <person name="Neeno-Eckwall E.C."/>
            <person name="Glasner J.D."/>
            <person name="Perna N.T."/>
        </authorList>
    </citation>
    <scope>NUCLEOTIDE SEQUENCE [LARGE SCALE GENOMIC DNA]</scope>
    <source>
        <strain evidence="10 11">ATCC 19692</strain>
    </source>
</reference>
<proteinExistence type="inferred from homology"/>
<dbReference type="InterPro" id="IPR048454">
    <property type="entry name" value="YetF_N"/>
</dbReference>
<dbReference type="PANTHER" id="PTHR34582:SF6">
    <property type="entry name" value="UPF0702 TRANSMEMBRANE PROTEIN YCAP"/>
    <property type="match status" value="1"/>
</dbReference>
<evidence type="ECO:0000256" key="2">
    <source>
        <dbReference type="ARBA" id="ARBA00006448"/>
    </source>
</evidence>
<feature type="domain" description="YetF-like N-terminal transmembrane" evidence="9">
    <location>
        <begin position="4"/>
        <end position="79"/>
    </location>
</feature>
<evidence type="ECO:0000256" key="7">
    <source>
        <dbReference type="SAM" id="Phobius"/>
    </source>
</evidence>
<keyword evidence="6 7" id="KW-0472">Membrane</keyword>
<organism evidence="10 11">
    <name type="scientific">Proteus myxofaciens ATCC 19692</name>
    <dbReference type="NCBI Taxonomy" id="1354337"/>
    <lineage>
        <taxon>Bacteria</taxon>
        <taxon>Pseudomonadati</taxon>
        <taxon>Pseudomonadota</taxon>
        <taxon>Gammaproteobacteria</taxon>
        <taxon>Enterobacterales</taxon>
        <taxon>Morganellaceae</taxon>
        <taxon>Proteus</taxon>
    </lineage>
</organism>
<keyword evidence="4 7" id="KW-0812">Transmembrane</keyword>
<dbReference type="Proteomes" id="UP000094023">
    <property type="component" value="Unassembled WGS sequence"/>
</dbReference>
<name>A0A198FJP8_9GAMM</name>
<dbReference type="Pfam" id="PF04239">
    <property type="entry name" value="DUF421"/>
    <property type="match status" value="1"/>
</dbReference>
<comment type="subcellular location">
    <subcellularLocation>
        <location evidence="1">Cell membrane</location>
        <topology evidence="1">Multi-pass membrane protein</topology>
    </subcellularLocation>
</comment>
<evidence type="ECO:0000313" key="11">
    <source>
        <dbReference type="Proteomes" id="UP000094023"/>
    </source>
</evidence>
<evidence type="ECO:0000256" key="4">
    <source>
        <dbReference type="ARBA" id="ARBA00022692"/>
    </source>
</evidence>
<gene>
    <name evidence="10" type="ORF">M983_2428</name>
</gene>
<dbReference type="InterPro" id="IPR023090">
    <property type="entry name" value="UPF0702_alpha/beta_dom_sf"/>
</dbReference>
<evidence type="ECO:0000313" key="10">
    <source>
        <dbReference type="EMBL" id="OAT25157.1"/>
    </source>
</evidence>
<dbReference type="STRING" id="1354337.M983_2428"/>
<evidence type="ECO:0000256" key="5">
    <source>
        <dbReference type="ARBA" id="ARBA00022989"/>
    </source>
</evidence>
<dbReference type="PATRIC" id="fig|1354337.4.peg.2494"/>
<dbReference type="Gene3D" id="3.30.240.20">
    <property type="entry name" value="bsu07140 like domains"/>
    <property type="match status" value="2"/>
</dbReference>
<evidence type="ECO:0000259" key="8">
    <source>
        <dbReference type="Pfam" id="PF04239"/>
    </source>
</evidence>
<keyword evidence="11" id="KW-1185">Reference proteome</keyword>
<feature type="transmembrane region" description="Helical" evidence="7">
    <location>
        <begin position="6"/>
        <end position="24"/>
    </location>
</feature>
<dbReference type="GO" id="GO:0005886">
    <property type="term" value="C:plasma membrane"/>
    <property type="evidence" value="ECO:0007669"/>
    <property type="project" value="UniProtKB-SubCell"/>
</dbReference>
<comment type="caution">
    <text evidence="10">The sequence shown here is derived from an EMBL/GenBank/DDBJ whole genome shotgun (WGS) entry which is preliminary data.</text>
</comment>
<evidence type="ECO:0000256" key="3">
    <source>
        <dbReference type="ARBA" id="ARBA00022475"/>
    </source>
</evidence>
<comment type="similarity">
    <text evidence="2">Belongs to the UPF0702 family.</text>
</comment>
<evidence type="ECO:0000256" key="6">
    <source>
        <dbReference type="ARBA" id="ARBA00023136"/>
    </source>
</evidence>
<keyword evidence="5 7" id="KW-1133">Transmembrane helix</keyword>
<feature type="transmembrane region" description="Helical" evidence="7">
    <location>
        <begin position="36"/>
        <end position="53"/>
    </location>
</feature>
<feature type="transmembrane region" description="Helical" evidence="7">
    <location>
        <begin position="59"/>
        <end position="79"/>
    </location>
</feature>
<dbReference type="OrthoDB" id="9778331at2"/>
<protein>
    <submittedName>
        <fullName evidence="10">Putative membrane protein</fullName>
    </submittedName>
</protein>
<dbReference type="Pfam" id="PF20730">
    <property type="entry name" value="YetF_N"/>
    <property type="match status" value="1"/>
</dbReference>